<feature type="compositionally biased region" description="Low complexity" evidence="1">
    <location>
        <begin position="1200"/>
        <end position="1213"/>
    </location>
</feature>
<comment type="caution">
    <text evidence="4">The sequence shown here is derived from an EMBL/GenBank/DDBJ whole genome shotgun (WGS) entry which is preliminary data.</text>
</comment>
<organism evidence="4 5">
    <name type="scientific">Planoprotostelium fungivorum</name>
    <dbReference type="NCBI Taxonomy" id="1890364"/>
    <lineage>
        <taxon>Eukaryota</taxon>
        <taxon>Amoebozoa</taxon>
        <taxon>Evosea</taxon>
        <taxon>Variosea</taxon>
        <taxon>Cavosteliida</taxon>
        <taxon>Cavosteliaceae</taxon>
        <taxon>Planoprotostelium</taxon>
    </lineage>
</organism>
<dbReference type="InterPro" id="IPR016135">
    <property type="entry name" value="UBQ-conjugating_enzyme/RWD"/>
</dbReference>
<dbReference type="InterPro" id="IPR006575">
    <property type="entry name" value="RWD_dom"/>
</dbReference>
<dbReference type="AlphaFoldDB" id="A0A2P6MQW7"/>
<feature type="region of interest" description="Disordered" evidence="1">
    <location>
        <begin position="1200"/>
        <end position="1220"/>
    </location>
</feature>
<dbReference type="SMART" id="SM00591">
    <property type="entry name" value="RWD"/>
    <property type="match status" value="1"/>
</dbReference>
<feature type="domain" description="F-box" evidence="2">
    <location>
        <begin position="168"/>
        <end position="214"/>
    </location>
</feature>
<keyword evidence="5" id="KW-1185">Reference proteome</keyword>
<evidence type="ECO:0000313" key="5">
    <source>
        <dbReference type="Proteomes" id="UP000241769"/>
    </source>
</evidence>
<dbReference type="InterPro" id="IPR036047">
    <property type="entry name" value="F-box-like_dom_sf"/>
</dbReference>
<dbReference type="Proteomes" id="UP000241769">
    <property type="component" value="Unassembled WGS sequence"/>
</dbReference>
<evidence type="ECO:0000313" key="4">
    <source>
        <dbReference type="EMBL" id="PRP74066.1"/>
    </source>
</evidence>
<dbReference type="CDD" id="cd11605">
    <property type="entry name" value="RWD_DRWD_ELF-like"/>
    <property type="match status" value="1"/>
</dbReference>
<protein>
    <recommendedName>
        <fullName evidence="6">F-box domain-containing protein</fullName>
    </recommendedName>
</protein>
<sequence>MDLKALRLRTPFPWNAEASHTCDRYEGVHEMDYQFSLGGRCSVKEFATYYSNNSHVLDELDVIQSMFPDEYTEEAEGGRFSITVKSNNENVKLLLKMTISYPDDYPDEPLKDIQLECLEGVFGDSLLESLQDELLFKCREWKGEVVVWKLIEYIGENLEYYGWHDESLGDLSVFPTEIQNEIFQYFDQVDLCRLSMVSRRLNEMSQKNQFWRKFVKCKNKTRDGTLKRQWLTERHLVRPQWRFAVGVVDRRGTGDVLVKDLKGGWTERISRELSRYGMTLDRGRIFYREHVSDLNVKGNVQPKPVQVVGHAKLLSVTQKMKNTCPYVGDVLGYIVFDSQVMLPSLIQVMIMISRGVITRLDGRVEWMYCIHKGERTIGELVNQSNLVRPGLITLPYQTNNKTCKYINEVAEIIKNKLSYKERASRGNYLTLHPGETHCDDVGMILTPHANHLFDVEIQSKSEYGLKVKIWVYAFDEAVPKLLLLGEGASSVLFSVETIEEEWRMNTVSLSSRPDSISSEVCFGTERQFSKRYRQGNGTTYTAILGPRLIEDATGSPKMNVEDVKKGGEDEKNITPNNIGLAQITINSYSYIPPGSPKGQDPQDPGDEMVSLSVIIFIAASKMKGTLSLLIVCIALSQAQVYTSSISAVPPTGYFSQVYTANSTDIVALFRFKADLPRTIQAVTLCDGMEQVILSGYCGTFQIVIYSSVNQTVNFDAPISTTVTKSEFALVSPGQNYTSVDPTIFSARFPLPNYYVTQSGNTGIDFSAIWEVGANYNLTFDVLPYPVYLSSSPISFSLFVDDTTTTVQNFTFRSFPRACASPNQTAVLLRDGLNQTMFINAEGCHRVVGRGQMSITLISDQTPPTLTVSASGNFTATCRTFGNTTDRFALVKFKTNSTGGLVNGDSFSIRTNSSFDQVFNCGGSNTTFLSVQMDGPYQVVDISKDQLSISEAPEGYYQMNVPAGIIPTYAPTGVFFDLPDRCTTATTLYRFSRIPETRFDLCYTVTTNSSFDVPARDSAFVIQPPQGYCIRGDGLPSNSTNDVYLTTGRATFYYEDTNTSLFTLTCSADIVHVSMLERTPMNIKFTLVKIDGQGVYGRNYLINGLSILQYPPLSAVSGVFSLNLTGSVSTLFQFNLDADFSNPSLKGLYPLKVNAFLTNTSSVYRYIVVVQGQGLMTTNLGTAAGINVGYDNNFALNPTTSSTSATKGSGSTTAPLNTGTAPTSPVSAASITRGSIVSVVLVLLALF</sequence>
<accession>A0A2P6MQW7</accession>
<dbReference type="InterPro" id="IPR001810">
    <property type="entry name" value="F-box_dom"/>
</dbReference>
<feature type="domain" description="RWD" evidence="3">
    <location>
        <begin position="58"/>
        <end position="161"/>
    </location>
</feature>
<dbReference type="SUPFAM" id="SSF54495">
    <property type="entry name" value="UBC-like"/>
    <property type="match status" value="1"/>
</dbReference>
<proteinExistence type="predicted"/>
<dbReference type="EMBL" id="MDYQ01000502">
    <property type="protein sequence ID" value="PRP74066.1"/>
    <property type="molecule type" value="Genomic_DNA"/>
</dbReference>
<dbReference type="Pfam" id="PF05773">
    <property type="entry name" value="RWD"/>
    <property type="match status" value="1"/>
</dbReference>
<dbReference type="PROSITE" id="PS50908">
    <property type="entry name" value="RWD"/>
    <property type="match status" value="1"/>
</dbReference>
<dbReference type="PROSITE" id="PS50181">
    <property type="entry name" value="FBOX"/>
    <property type="match status" value="1"/>
</dbReference>
<gene>
    <name evidence="4" type="ORF">PROFUN_08690</name>
</gene>
<dbReference type="SUPFAM" id="SSF81383">
    <property type="entry name" value="F-box domain"/>
    <property type="match status" value="1"/>
</dbReference>
<dbReference type="Pfam" id="PF12937">
    <property type="entry name" value="F-box-like"/>
    <property type="match status" value="1"/>
</dbReference>
<evidence type="ECO:0000259" key="2">
    <source>
        <dbReference type="PROSITE" id="PS50181"/>
    </source>
</evidence>
<dbReference type="Gene3D" id="3.10.110.10">
    <property type="entry name" value="Ubiquitin Conjugating Enzyme"/>
    <property type="match status" value="1"/>
</dbReference>
<dbReference type="SMART" id="SM00256">
    <property type="entry name" value="FBOX"/>
    <property type="match status" value="1"/>
</dbReference>
<dbReference type="InParanoid" id="A0A2P6MQW7"/>
<dbReference type="CDD" id="cd09917">
    <property type="entry name" value="F-box_SF"/>
    <property type="match status" value="1"/>
</dbReference>
<evidence type="ECO:0000256" key="1">
    <source>
        <dbReference type="SAM" id="MobiDB-lite"/>
    </source>
</evidence>
<dbReference type="Gene3D" id="1.20.1280.50">
    <property type="match status" value="1"/>
</dbReference>
<reference evidence="4 5" key="1">
    <citation type="journal article" date="2018" name="Genome Biol. Evol.">
        <title>Multiple Roots of Fruiting Body Formation in Amoebozoa.</title>
        <authorList>
            <person name="Hillmann F."/>
            <person name="Forbes G."/>
            <person name="Novohradska S."/>
            <person name="Ferling I."/>
            <person name="Riege K."/>
            <person name="Groth M."/>
            <person name="Westermann M."/>
            <person name="Marz M."/>
            <person name="Spaller T."/>
            <person name="Winckler T."/>
            <person name="Schaap P."/>
            <person name="Glockner G."/>
        </authorList>
    </citation>
    <scope>NUCLEOTIDE SEQUENCE [LARGE SCALE GENOMIC DNA]</scope>
    <source>
        <strain evidence="4 5">Jena</strain>
    </source>
</reference>
<name>A0A2P6MQW7_9EUKA</name>
<evidence type="ECO:0000259" key="3">
    <source>
        <dbReference type="PROSITE" id="PS50908"/>
    </source>
</evidence>
<evidence type="ECO:0008006" key="6">
    <source>
        <dbReference type="Google" id="ProtNLM"/>
    </source>
</evidence>